<comment type="caution">
    <text evidence="7">The sequence shown here is derived from an EMBL/GenBank/DDBJ whole genome shotgun (WGS) entry which is preliminary data.</text>
</comment>
<dbReference type="GO" id="GO:0160148">
    <property type="term" value="F:tRNA pseudouridine(55) synthase activity"/>
    <property type="evidence" value="ECO:0007669"/>
    <property type="project" value="UniProtKB-EC"/>
</dbReference>
<dbReference type="CDD" id="cd02573">
    <property type="entry name" value="PseudoU_synth_EcTruB"/>
    <property type="match status" value="1"/>
</dbReference>
<keyword evidence="3 5" id="KW-0819">tRNA processing</keyword>
<evidence type="ECO:0000256" key="4">
    <source>
        <dbReference type="ARBA" id="ARBA00023235"/>
    </source>
</evidence>
<sequence length="294" mass="33186">MDGFLNIYKEKGPTSYDVIRALKKILKIKRIGHAGNLDPLGEGVLVVGVGKATRFLEFIMNETKEYRVKVKFGILTTTLDSEGEVIQEMPVPILEEGNIREVLTQFQGEIEQIPPSFSAIKFEGKRLYEYAREGIFLVPKPRRVKINRIDLLDVGKDYIIIDVECSSGTYMRSLARDIAQKLGTVGIVQDLIRLRVGDYRIEKAVRVDEATKVIESIIPIHEGLPMKTAVYLNSAGASMFMNGNRVPRRFISKLSSETRAFSLVKVFDHESNFLGVGFLTWEGVEPKKVYVPEE</sequence>
<feature type="domain" description="Pseudouridine synthase II N-terminal" evidence="6">
    <location>
        <begin position="23"/>
        <end position="171"/>
    </location>
</feature>
<comment type="similarity">
    <text evidence="2 5">Belongs to the pseudouridine synthase TruB family. Type 1 subfamily.</text>
</comment>
<dbReference type="EMBL" id="DTDJ01000050">
    <property type="protein sequence ID" value="HGL18275.1"/>
    <property type="molecule type" value="Genomic_DNA"/>
</dbReference>
<dbReference type="HAMAP" id="MF_01080">
    <property type="entry name" value="TruB_bact"/>
    <property type="match status" value="1"/>
</dbReference>
<dbReference type="PANTHER" id="PTHR13767:SF2">
    <property type="entry name" value="PSEUDOURIDYLATE SYNTHASE TRUB1"/>
    <property type="match status" value="1"/>
</dbReference>
<dbReference type="PANTHER" id="PTHR13767">
    <property type="entry name" value="TRNA-PSEUDOURIDINE SYNTHASE"/>
    <property type="match status" value="1"/>
</dbReference>
<dbReference type="InterPro" id="IPR020103">
    <property type="entry name" value="PsdUridine_synth_cat_dom_sf"/>
</dbReference>
<keyword evidence="4 5" id="KW-0413">Isomerase</keyword>
<dbReference type="NCBIfam" id="TIGR00431">
    <property type="entry name" value="TruB"/>
    <property type="match status" value="1"/>
</dbReference>
<evidence type="ECO:0000256" key="3">
    <source>
        <dbReference type="ARBA" id="ARBA00022694"/>
    </source>
</evidence>
<protein>
    <recommendedName>
        <fullName evidence="5">tRNA pseudouridine synthase B</fullName>
        <ecNumber evidence="5">5.4.99.25</ecNumber>
    </recommendedName>
    <alternativeName>
        <fullName evidence="5">tRNA pseudouridine(55) synthase</fullName>
        <shortName evidence="5">Psi55 synthase</shortName>
    </alternativeName>
    <alternativeName>
        <fullName evidence="5">tRNA pseudouridylate synthase</fullName>
    </alternativeName>
    <alternativeName>
        <fullName evidence="5">tRNA-uridine isomerase</fullName>
    </alternativeName>
</protein>
<reference evidence="7" key="1">
    <citation type="journal article" date="2020" name="mSystems">
        <title>Genome- and Community-Level Interaction Insights into Carbon Utilization and Element Cycling Functions of Hydrothermarchaeota in Hydrothermal Sediment.</title>
        <authorList>
            <person name="Zhou Z."/>
            <person name="Liu Y."/>
            <person name="Xu W."/>
            <person name="Pan J."/>
            <person name="Luo Z.H."/>
            <person name="Li M."/>
        </authorList>
    </citation>
    <scope>NUCLEOTIDE SEQUENCE [LARGE SCALE GENOMIC DNA]</scope>
    <source>
        <strain evidence="7">SpSt-69</strain>
    </source>
</reference>
<dbReference type="SUPFAM" id="SSF55120">
    <property type="entry name" value="Pseudouridine synthase"/>
    <property type="match status" value="1"/>
</dbReference>
<dbReference type="Gene3D" id="3.30.2350.10">
    <property type="entry name" value="Pseudouridine synthase"/>
    <property type="match status" value="1"/>
</dbReference>
<dbReference type="AlphaFoldDB" id="A0A7V3ZZH7"/>
<evidence type="ECO:0000256" key="5">
    <source>
        <dbReference type="HAMAP-Rule" id="MF_01080"/>
    </source>
</evidence>
<accession>A0A7V3ZZH7</accession>
<proteinExistence type="inferred from homology"/>
<dbReference type="Pfam" id="PF01509">
    <property type="entry name" value="TruB_N"/>
    <property type="match status" value="1"/>
</dbReference>
<comment type="function">
    <text evidence="5">Responsible for synthesis of pseudouridine from uracil-55 in the psi GC loop of transfer RNAs.</text>
</comment>
<evidence type="ECO:0000313" key="7">
    <source>
        <dbReference type="EMBL" id="HGL18275.1"/>
    </source>
</evidence>
<gene>
    <name evidence="5 7" type="primary">truB</name>
    <name evidence="7" type="ORF">ENU66_08115</name>
</gene>
<dbReference type="InterPro" id="IPR014780">
    <property type="entry name" value="tRNA_psdUridine_synth_TruB"/>
</dbReference>
<dbReference type="GO" id="GO:0031119">
    <property type="term" value="P:tRNA pseudouridine synthesis"/>
    <property type="evidence" value="ECO:0007669"/>
    <property type="project" value="UniProtKB-UniRule"/>
</dbReference>
<dbReference type="GO" id="GO:0003723">
    <property type="term" value="F:RNA binding"/>
    <property type="evidence" value="ECO:0007669"/>
    <property type="project" value="InterPro"/>
</dbReference>
<dbReference type="InterPro" id="IPR002501">
    <property type="entry name" value="PsdUridine_synth_N"/>
</dbReference>
<name>A0A7V3ZZH7_UNCW3</name>
<evidence type="ECO:0000256" key="1">
    <source>
        <dbReference type="ARBA" id="ARBA00000385"/>
    </source>
</evidence>
<comment type="catalytic activity">
    <reaction evidence="1 5">
        <text>uridine(55) in tRNA = pseudouridine(55) in tRNA</text>
        <dbReference type="Rhea" id="RHEA:42532"/>
        <dbReference type="Rhea" id="RHEA-COMP:10101"/>
        <dbReference type="Rhea" id="RHEA-COMP:10102"/>
        <dbReference type="ChEBI" id="CHEBI:65314"/>
        <dbReference type="ChEBI" id="CHEBI:65315"/>
        <dbReference type="EC" id="5.4.99.25"/>
    </reaction>
</comment>
<organism evidence="7">
    <name type="scientific">candidate division WOR-3 bacterium</name>
    <dbReference type="NCBI Taxonomy" id="2052148"/>
    <lineage>
        <taxon>Bacteria</taxon>
        <taxon>Bacteria division WOR-3</taxon>
    </lineage>
</organism>
<feature type="active site" description="Nucleophile" evidence="5">
    <location>
        <position position="38"/>
    </location>
</feature>
<evidence type="ECO:0000256" key="2">
    <source>
        <dbReference type="ARBA" id="ARBA00005642"/>
    </source>
</evidence>
<dbReference type="GO" id="GO:1990481">
    <property type="term" value="P:mRNA pseudouridine synthesis"/>
    <property type="evidence" value="ECO:0007669"/>
    <property type="project" value="TreeGrafter"/>
</dbReference>
<dbReference type="EC" id="5.4.99.25" evidence="5"/>
<evidence type="ECO:0000259" key="6">
    <source>
        <dbReference type="Pfam" id="PF01509"/>
    </source>
</evidence>